<keyword evidence="3" id="KW-1185">Reference proteome</keyword>
<dbReference type="RefSeq" id="WP_024903597.1">
    <property type="nucleotide sequence ID" value="NZ_CADFGU010000005.1"/>
</dbReference>
<protein>
    <submittedName>
        <fullName evidence="2">Uncharacterized protein</fullName>
    </submittedName>
</protein>
<dbReference type="AlphaFoldDB" id="A0A0F5K3P7"/>
<accession>A0A0F5K3P7</accession>
<evidence type="ECO:0000256" key="1">
    <source>
        <dbReference type="SAM" id="Phobius"/>
    </source>
</evidence>
<comment type="caution">
    <text evidence="2">The sequence shown here is derived from an EMBL/GenBank/DDBJ whole genome shotgun (WGS) entry which is preliminary data.</text>
</comment>
<gene>
    <name evidence="2" type="ORF">WM40_04840</name>
</gene>
<feature type="transmembrane region" description="Helical" evidence="1">
    <location>
        <begin position="47"/>
        <end position="68"/>
    </location>
</feature>
<name>A0A0F5K3P7_9BURK</name>
<proteinExistence type="predicted"/>
<keyword evidence="1" id="KW-0812">Transmembrane</keyword>
<dbReference type="STRING" id="28092.WM40_04840"/>
<dbReference type="PATRIC" id="fig|28092.6.peg.1148"/>
<dbReference type="EMBL" id="LAQU01000003">
    <property type="protein sequence ID" value="KKB64713.1"/>
    <property type="molecule type" value="Genomic_DNA"/>
</dbReference>
<feature type="transmembrane region" description="Helical" evidence="1">
    <location>
        <begin position="6"/>
        <end position="27"/>
    </location>
</feature>
<keyword evidence="1" id="KW-1133">Transmembrane helix</keyword>
<organism evidence="2 3">
    <name type="scientific">Robbsia andropogonis</name>
    <dbReference type="NCBI Taxonomy" id="28092"/>
    <lineage>
        <taxon>Bacteria</taxon>
        <taxon>Pseudomonadati</taxon>
        <taxon>Pseudomonadota</taxon>
        <taxon>Betaproteobacteria</taxon>
        <taxon>Burkholderiales</taxon>
        <taxon>Burkholderiaceae</taxon>
        <taxon>Robbsia</taxon>
    </lineage>
</organism>
<keyword evidence="1" id="KW-0472">Membrane</keyword>
<dbReference type="Proteomes" id="UP000033618">
    <property type="component" value="Unassembled WGS sequence"/>
</dbReference>
<sequence length="70" mass="7896">MEHMLAMAAWISLAARLLTGIACLLPASFFRRVSDARRSVHRRRDDALLLTNLWMVVAFGTWVADVIIQA</sequence>
<evidence type="ECO:0000313" key="2">
    <source>
        <dbReference type="EMBL" id="KKB64713.1"/>
    </source>
</evidence>
<evidence type="ECO:0000313" key="3">
    <source>
        <dbReference type="Proteomes" id="UP000033618"/>
    </source>
</evidence>
<reference evidence="2 3" key="1">
    <citation type="submission" date="2015-03" db="EMBL/GenBank/DDBJ databases">
        <title>Draft Genome Sequence of Burkholderia andropogonis type strain ICMP2807, isolated from Sorghum bicolor.</title>
        <authorList>
            <person name="Lopes-Santos L."/>
            <person name="Castro D.B."/>
            <person name="Ottoboni L.M."/>
            <person name="Park D."/>
            <person name="Weirc B.S."/>
            <person name="Destefano S.A."/>
        </authorList>
    </citation>
    <scope>NUCLEOTIDE SEQUENCE [LARGE SCALE GENOMIC DNA]</scope>
    <source>
        <strain evidence="2 3">ICMP2807</strain>
    </source>
</reference>